<dbReference type="Gene3D" id="3.40.50.720">
    <property type="entry name" value="NAD(P)-binding Rossmann-like Domain"/>
    <property type="match status" value="1"/>
</dbReference>
<reference evidence="2 3" key="1">
    <citation type="submission" date="2017-10" db="EMBL/GenBank/DDBJ databases">
        <title>Bacillus sp. nov., a halophilic bacterium isolated from a Keqin Lake.</title>
        <authorList>
            <person name="Wang H."/>
        </authorList>
    </citation>
    <scope>NUCLEOTIDE SEQUENCE [LARGE SCALE GENOMIC DNA]</scope>
    <source>
        <strain evidence="2 3">KCTC 13187</strain>
    </source>
</reference>
<dbReference type="InterPro" id="IPR016040">
    <property type="entry name" value="NAD(P)-bd_dom"/>
</dbReference>
<dbReference type="EMBL" id="PDOE01000013">
    <property type="protein sequence ID" value="RKL65664.1"/>
    <property type="molecule type" value="Genomic_DNA"/>
</dbReference>
<dbReference type="CDD" id="cd05243">
    <property type="entry name" value="SDR_a5"/>
    <property type="match status" value="1"/>
</dbReference>
<evidence type="ECO:0000259" key="1">
    <source>
        <dbReference type="Pfam" id="PF13460"/>
    </source>
</evidence>
<accession>A0A3A9JXP7</accession>
<organism evidence="2 3">
    <name type="scientific">Salipaludibacillus neizhouensis</name>
    <dbReference type="NCBI Taxonomy" id="885475"/>
    <lineage>
        <taxon>Bacteria</taxon>
        <taxon>Bacillati</taxon>
        <taxon>Bacillota</taxon>
        <taxon>Bacilli</taxon>
        <taxon>Bacillales</taxon>
        <taxon>Bacillaceae</taxon>
    </lineage>
</organism>
<dbReference type="Pfam" id="PF13460">
    <property type="entry name" value="NAD_binding_10"/>
    <property type="match status" value="1"/>
</dbReference>
<dbReference type="SUPFAM" id="SSF51735">
    <property type="entry name" value="NAD(P)-binding Rossmann-fold domains"/>
    <property type="match status" value="1"/>
</dbReference>
<comment type="caution">
    <text evidence="2">The sequence shown here is derived from an EMBL/GenBank/DDBJ whole genome shotgun (WGS) entry which is preliminary data.</text>
</comment>
<dbReference type="Proteomes" id="UP000281498">
    <property type="component" value="Unassembled WGS sequence"/>
</dbReference>
<dbReference type="RefSeq" id="WP_110935971.1">
    <property type="nucleotide sequence ID" value="NZ_KZ614146.1"/>
</dbReference>
<name>A0A3A9JXP7_9BACI</name>
<protein>
    <submittedName>
        <fullName evidence="2">NAD-dependent dehydratase</fullName>
    </submittedName>
</protein>
<feature type="domain" description="NAD(P)-binding" evidence="1">
    <location>
        <begin position="7"/>
        <end position="190"/>
    </location>
</feature>
<dbReference type="InterPro" id="IPR036291">
    <property type="entry name" value="NAD(P)-bd_dom_sf"/>
</dbReference>
<dbReference type="PANTHER" id="PTHR15020">
    <property type="entry name" value="FLAVIN REDUCTASE-RELATED"/>
    <property type="match status" value="1"/>
</dbReference>
<sequence length="214" mass="23247">MKVLIVGANGKVARRSLQHFKNSSKHDAVAMIRKEEQASELKELGAAETVIADLEGDISEAFKGIDAVVFAAGSGPSTGADKTVLIDLWGAMKTIDEAKKNGIKRFVMVSAINVDEPEAAPEKMRHYVVAKKLADDHLKASGLDYTIVRPGSLNNEDPIGKILLEEKIGHRNAEITRADVGHIVFETLDKTNTYGKIFEVLNGETPIEDAIKKV</sequence>
<evidence type="ECO:0000313" key="2">
    <source>
        <dbReference type="EMBL" id="RKL65664.1"/>
    </source>
</evidence>
<dbReference type="OrthoDB" id="9803892at2"/>
<evidence type="ECO:0000313" key="3">
    <source>
        <dbReference type="Proteomes" id="UP000281498"/>
    </source>
</evidence>
<dbReference type="PANTHER" id="PTHR15020:SF50">
    <property type="entry name" value="UPF0659 PROTEIN YMR090W"/>
    <property type="match status" value="1"/>
</dbReference>
<keyword evidence="3" id="KW-1185">Reference proteome</keyword>
<dbReference type="AlphaFoldDB" id="A0A3A9JXP7"/>
<proteinExistence type="predicted"/>
<gene>
    <name evidence="2" type="ORF">CR203_19485</name>
</gene>